<gene>
    <name evidence="1" type="ORF">Ahy_B02g061237</name>
</gene>
<dbReference type="Proteomes" id="UP000289738">
    <property type="component" value="Chromosome B02"/>
</dbReference>
<dbReference type="EMBL" id="SDMP01000012">
    <property type="protein sequence ID" value="RYR26924.1"/>
    <property type="molecule type" value="Genomic_DNA"/>
</dbReference>
<dbReference type="AlphaFoldDB" id="A0A445AKL7"/>
<evidence type="ECO:0000313" key="1">
    <source>
        <dbReference type="EMBL" id="RYR26924.1"/>
    </source>
</evidence>
<accession>A0A445AKL7</accession>
<name>A0A445AKL7_ARAHY</name>
<organism evidence="1 2">
    <name type="scientific">Arachis hypogaea</name>
    <name type="common">Peanut</name>
    <dbReference type="NCBI Taxonomy" id="3818"/>
    <lineage>
        <taxon>Eukaryota</taxon>
        <taxon>Viridiplantae</taxon>
        <taxon>Streptophyta</taxon>
        <taxon>Embryophyta</taxon>
        <taxon>Tracheophyta</taxon>
        <taxon>Spermatophyta</taxon>
        <taxon>Magnoliopsida</taxon>
        <taxon>eudicotyledons</taxon>
        <taxon>Gunneridae</taxon>
        <taxon>Pentapetalae</taxon>
        <taxon>rosids</taxon>
        <taxon>fabids</taxon>
        <taxon>Fabales</taxon>
        <taxon>Fabaceae</taxon>
        <taxon>Papilionoideae</taxon>
        <taxon>50 kb inversion clade</taxon>
        <taxon>dalbergioids sensu lato</taxon>
        <taxon>Dalbergieae</taxon>
        <taxon>Pterocarpus clade</taxon>
        <taxon>Arachis</taxon>
    </lineage>
</organism>
<evidence type="ECO:0000313" key="2">
    <source>
        <dbReference type="Proteomes" id="UP000289738"/>
    </source>
</evidence>
<evidence type="ECO:0008006" key="3">
    <source>
        <dbReference type="Google" id="ProtNLM"/>
    </source>
</evidence>
<comment type="caution">
    <text evidence="1">The sequence shown here is derived from an EMBL/GenBank/DDBJ whole genome shotgun (WGS) entry which is preliminary data.</text>
</comment>
<protein>
    <recommendedName>
        <fullName evidence="3">Transposase MuDR plant domain-containing protein</fullName>
    </recommendedName>
</protein>
<keyword evidence="2" id="KW-1185">Reference proteome</keyword>
<sequence length="127" mass="14832">MYDHPSHCSTLNLDAMNVDWSFGPGRFEDDPTHEFEIGQQFKNKKEVVIAVKMYSIRRAVEYKISDCQDHGRLDSKAVAKHIFTMVKADPTISIRVLQRAIENHFGYKASYRKVWLAKQRVIAKIYR</sequence>
<proteinExistence type="predicted"/>
<reference evidence="1 2" key="1">
    <citation type="submission" date="2019-01" db="EMBL/GenBank/DDBJ databases">
        <title>Sequencing of cultivated peanut Arachis hypogaea provides insights into genome evolution and oil improvement.</title>
        <authorList>
            <person name="Chen X."/>
        </authorList>
    </citation>
    <scope>NUCLEOTIDE SEQUENCE [LARGE SCALE GENOMIC DNA]</scope>
    <source>
        <strain evidence="2">cv. Fuhuasheng</strain>
        <tissue evidence="1">Leaves</tissue>
    </source>
</reference>